<dbReference type="InterPro" id="IPR056241">
    <property type="entry name" value="LTN1_HEAT_5th"/>
</dbReference>
<feature type="domain" description="E3 ubiquitin-protein ligase listerin HEAT-repeats region" evidence="1">
    <location>
        <begin position="5"/>
        <end position="107"/>
    </location>
</feature>
<reference evidence="3" key="1">
    <citation type="journal article" date="2015" name="Nat. Genet.">
        <title>The genome and transcriptome of the zoonotic hookworm Ancylostoma ceylanicum identify infection-specific gene families.</title>
        <authorList>
            <person name="Schwarz E.M."/>
            <person name="Hu Y."/>
            <person name="Antoshechkin I."/>
            <person name="Miller M.M."/>
            <person name="Sternberg P.W."/>
            <person name="Aroian R.V."/>
        </authorList>
    </citation>
    <scope>NUCLEOTIDE SEQUENCE</scope>
    <source>
        <strain evidence="3">HY135</strain>
    </source>
</reference>
<sequence>MGATSSMSPELLDFVMCGVVTTIDNCDEVLITQVGSVGRLETLPGLALDMFATCAEVALDGFSNSLDVEWPNFFLPTMSRIIVRWFTLLEADDRTTFLVRTLVRALLHVKELPEDLWLNEKLCPELDKLGYDAVHQTLVIHSEGLIVSENPYIRFAALHMLKLMSPLMYRQQNGRWTDDEKVSSSGPRRVVVADTLTRLISDATGWPAIMAFDAALVPLKSFQIHIAFCSGVYSLMQLATLISNLFSPLLNYPMWRVVPVFPC</sequence>
<dbReference type="Proteomes" id="UP000024635">
    <property type="component" value="Unassembled WGS sequence"/>
</dbReference>
<gene>
    <name evidence="2" type="primary">Acey_s0037.g3403</name>
    <name evidence="2" type="ORF">Y032_0037g3403</name>
</gene>
<dbReference type="EMBL" id="JARK01001373">
    <property type="protein sequence ID" value="EYC15230.1"/>
    <property type="molecule type" value="Genomic_DNA"/>
</dbReference>
<comment type="caution">
    <text evidence="2">The sequence shown here is derived from an EMBL/GenBank/DDBJ whole genome shotgun (WGS) entry which is preliminary data.</text>
</comment>
<evidence type="ECO:0000313" key="2">
    <source>
        <dbReference type="EMBL" id="EYC15230.1"/>
    </source>
</evidence>
<dbReference type="OrthoDB" id="6108at2759"/>
<organism evidence="2 3">
    <name type="scientific">Ancylostoma ceylanicum</name>
    <dbReference type="NCBI Taxonomy" id="53326"/>
    <lineage>
        <taxon>Eukaryota</taxon>
        <taxon>Metazoa</taxon>
        <taxon>Ecdysozoa</taxon>
        <taxon>Nematoda</taxon>
        <taxon>Chromadorea</taxon>
        <taxon>Rhabditida</taxon>
        <taxon>Rhabditina</taxon>
        <taxon>Rhabditomorpha</taxon>
        <taxon>Strongyloidea</taxon>
        <taxon>Ancylostomatidae</taxon>
        <taxon>Ancylostomatinae</taxon>
        <taxon>Ancylostoma</taxon>
    </lineage>
</organism>
<protein>
    <recommendedName>
        <fullName evidence="1">E3 ubiquitin-protein ligase listerin HEAT-repeats region domain-containing protein</fullName>
    </recommendedName>
</protein>
<name>A0A016UJ56_9BILA</name>
<dbReference type="STRING" id="53326.A0A016UJ56"/>
<dbReference type="AlphaFoldDB" id="A0A016UJ56"/>
<accession>A0A016UJ56</accession>
<evidence type="ECO:0000313" key="3">
    <source>
        <dbReference type="Proteomes" id="UP000024635"/>
    </source>
</evidence>
<proteinExistence type="predicted"/>
<dbReference type="Pfam" id="PF24618">
    <property type="entry name" value="LTN1_E3_ligase_5th"/>
    <property type="match status" value="1"/>
</dbReference>
<evidence type="ECO:0000259" key="1">
    <source>
        <dbReference type="Pfam" id="PF24618"/>
    </source>
</evidence>
<keyword evidence="3" id="KW-1185">Reference proteome</keyword>